<organism evidence="1 2">
    <name type="scientific">Simiaoa sunii</name>
    <dbReference type="NCBI Taxonomy" id="2763672"/>
    <lineage>
        <taxon>Bacteria</taxon>
        <taxon>Bacillati</taxon>
        <taxon>Bacillota</taxon>
        <taxon>Clostridia</taxon>
        <taxon>Lachnospirales</taxon>
        <taxon>Lachnospiraceae</taxon>
        <taxon>Simiaoa</taxon>
    </lineage>
</organism>
<dbReference type="RefSeq" id="WP_249325629.1">
    <property type="nucleotide sequence ID" value="NZ_CP060633.1"/>
</dbReference>
<dbReference type="AlphaFoldDB" id="A0A7G9FT32"/>
<gene>
    <name evidence="1" type="ORF">H9Q77_11480</name>
</gene>
<accession>A0A7G9FT32</accession>
<proteinExistence type="predicted"/>
<dbReference type="Proteomes" id="UP000515981">
    <property type="component" value="Chromosome"/>
</dbReference>
<evidence type="ECO:0000313" key="1">
    <source>
        <dbReference type="EMBL" id="QNM01714.1"/>
    </source>
</evidence>
<dbReference type="KEGG" id="ssun:H9Q77_11480"/>
<dbReference type="EMBL" id="CP060633">
    <property type="protein sequence ID" value="QNM01714.1"/>
    <property type="molecule type" value="Genomic_DNA"/>
</dbReference>
<keyword evidence="2" id="KW-1185">Reference proteome</keyword>
<reference evidence="1 2" key="1">
    <citation type="submission" date="2020-08" db="EMBL/GenBank/DDBJ databases">
        <authorList>
            <person name="Liu C."/>
            <person name="Sun Q."/>
        </authorList>
    </citation>
    <scope>NUCLEOTIDE SEQUENCE [LARGE SCALE GENOMIC DNA]</scope>
    <source>
        <strain evidence="1 2">NSJ-8</strain>
    </source>
</reference>
<sequence length="171" mass="19499">MIKTNDFPGAKTKMKRLIPIVNEYDFEDISKAIYCICVCVNNRSVFESALSLNWALAEHKHQGNKKIDNYEDFKRFFTSIEDIIKPSPFDDAVVEDYGDVSIEVFGKKYSVIVGTGHNMVFACLQFLPILACEVKKEDELIEVMTYNSFVIDYLKDVNITDGNHGTSVLTY</sequence>
<evidence type="ECO:0000313" key="2">
    <source>
        <dbReference type="Proteomes" id="UP000515981"/>
    </source>
</evidence>
<protein>
    <submittedName>
        <fullName evidence="1">Uncharacterized protein</fullName>
    </submittedName>
</protein>
<name>A0A7G9FT32_9FIRM</name>